<keyword evidence="5" id="KW-0969">Cilium</keyword>
<dbReference type="AlphaFoldDB" id="A0A327YLN2"/>
<feature type="domain" description="Flagellin C-terminal" evidence="4">
    <location>
        <begin position="258"/>
        <end position="333"/>
    </location>
</feature>
<comment type="caution">
    <text evidence="5">The sequence shown here is derived from an EMBL/GenBank/DDBJ whole genome shotgun (WGS) entry which is preliminary data.</text>
</comment>
<dbReference type="Proteomes" id="UP000249165">
    <property type="component" value="Unassembled WGS sequence"/>
</dbReference>
<sequence length="333" mass="35677">MDTVGDLARTLVLRSHQTRLNATMDSLSVEIATGFVTDKASHLGGDITELLSIDRNLAKLETYRVNTSEAGLVTSTMQTTLDEIQSRSEALSQDLMKVELTQTDEMFSTLSASAESSLDQMMNGLNRSIAGRFLFSGTATDTPPLVDSEALLAELETVLSGATTVAGVESALDTWFDTAGGGFDTFAYKGSTTSLAPMRLSSTESAQVDIRADDDVFRETLKAVAKAALASNDVLGFSTEVKSELISNAALNLQSSQARVVELRAGLGALEGRIEDTVARNSSERTAMMIARTELVGTDEYEAATAYENTRSQLEAIYAITVRSSRMSLVGYL</sequence>
<reference evidence="5 6" key="1">
    <citation type="submission" date="2018-06" db="EMBL/GenBank/DDBJ databases">
        <title>Genomic Encyclopedia of Archaeal and Bacterial Type Strains, Phase II (KMG-II): from individual species to whole genera.</title>
        <authorList>
            <person name="Goeker M."/>
        </authorList>
    </citation>
    <scope>NUCLEOTIDE SEQUENCE [LARGE SCALE GENOMIC DNA]</scope>
    <source>
        <strain evidence="5 6">DSM 22011</strain>
    </source>
</reference>
<name>A0A327YLN2_9RHOB</name>
<dbReference type="GO" id="GO:0009288">
    <property type="term" value="C:bacterial-type flagellum"/>
    <property type="evidence" value="ECO:0007669"/>
    <property type="project" value="UniProtKB-SubCell"/>
</dbReference>
<dbReference type="GO" id="GO:0005198">
    <property type="term" value="F:structural molecule activity"/>
    <property type="evidence" value="ECO:0007669"/>
    <property type="project" value="InterPro"/>
</dbReference>
<comment type="subcellular location">
    <subcellularLocation>
        <location evidence="1">Bacterial flagellum</location>
    </subcellularLocation>
</comment>
<dbReference type="PANTHER" id="PTHR42792:SF1">
    <property type="entry name" value="FLAGELLAR HOOK-ASSOCIATED PROTEIN 3"/>
    <property type="match status" value="1"/>
</dbReference>
<evidence type="ECO:0000313" key="5">
    <source>
        <dbReference type="EMBL" id="RAK21411.1"/>
    </source>
</evidence>
<keyword evidence="3" id="KW-0975">Bacterial flagellum</keyword>
<dbReference type="EMBL" id="QLMG01000004">
    <property type="protein sequence ID" value="RAK21411.1"/>
    <property type="molecule type" value="Genomic_DNA"/>
</dbReference>
<comment type="similarity">
    <text evidence="2">Belongs to the bacterial flagellin family.</text>
</comment>
<dbReference type="InterPro" id="IPR046358">
    <property type="entry name" value="Flagellin_C"/>
</dbReference>
<dbReference type="Pfam" id="PF00700">
    <property type="entry name" value="Flagellin_C"/>
    <property type="match status" value="1"/>
</dbReference>
<dbReference type="InterPro" id="IPR001492">
    <property type="entry name" value="Flagellin"/>
</dbReference>
<dbReference type="PANTHER" id="PTHR42792">
    <property type="entry name" value="FLAGELLIN"/>
    <property type="match status" value="1"/>
</dbReference>
<evidence type="ECO:0000313" key="6">
    <source>
        <dbReference type="Proteomes" id="UP000249165"/>
    </source>
</evidence>
<evidence type="ECO:0000256" key="3">
    <source>
        <dbReference type="ARBA" id="ARBA00023143"/>
    </source>
</evidence>
<organism evidence="5 6">
    <name type="scientific">Salipiger aestuarii</name>
    <dbReference type="NCBI Taxonomy" id="568098"/>
    <lineage>
        <taxon>Bacteria</taxon>
        <taxon>Pseudomonadati</taxon>
        <taxon>Pseudomonadota</taxon>
        <taxon>Alphaproteobacteria</taxon>
        <taxon>Rhodobacterales</taxon>
        <taxon>Roseobacteraceae</taxon>
        <taxon>Salipiger</taxon>
    </lineage>
</organism>
<proteinExistence type="inferred from homology"/>
<dbReference type="Gene3D" id="1.20.1330.10">
    <property type="entry name" value="f41 fragment of flagellin, N-terminal domain"/>
    <property type="match status" value="1"/>
</dbReference>
<keyword evidence="6" id="KW-1185">Reference proteome</keyword>
<accession>A0A327YLN2</accession>
<protein>
    <submittedName>
        <fullName evidence="5">Flagellar hook-associated protein 3 FlgL</fullName>
    </submittedName>
</protein>
<evidence type="ECO:0000256" key="1">
    <source>
        <dbReference type="ARBA" id="ARBA00004365"/>
    </source>
</evidence>
<evidence type="ECO:0000256" key="2">
    <source>
        <dbReference type="ARBA" id="ARBA00005709"/>
    </source>
</evidence>
<dbReference type="SUPFAM" id="SSF64518">
    <property type="entry name" value="Phase 1 flagellin"/>
    <property type="match status" value="1"/>
</dbReference>
<gene>
    <name evidence="5" type="ORF">ATI53_10049</name>
</gene>
<keyword evidence="5" id="KW-0966">Cell projection</keyword>
<keyword evidence="5" id="KW-0282">Flagellum</keyword>
<evidence type="ECO:0000259" key="4">
    <source>
        <dbReference type="Pfam" id="PF00700"/>
    </source>
</evidence>
<dbReference type="RefSeq" id="WP_034451528.1">
    <property type="nucleotide sequence ID" value="NZ_LIGK01000003.1"/>
</dbReference>
<dbReference type="OrthoDB" id="7312911at2"/>